<evidence type="ECO:0000313" key="4">
    <source>
        <dbReference type="EMBL" id="MBS8122335.1"/>
    </source>
</evidence>
<feature type="chain" id="PRO_5045798292" evidence="3">
    <location>
        <begin position="26"/>
        <end position="152"/>
    </location>
</feature>
<dbReference type="Proteomes" id="UP000680365">
    <property type="component" value="Unassembled WGS sequence"/>
</dbReference>
<reference evidence="4 5" key="1">
    <citation type="journal article" date="2021" name="Nat. Commun.">
        <title>Reductive evolution and unique predatory mode in the CPR bacterium Vampirococcus lugosii.</title>
        <authorList>
            <person name="Moreira D."/>
            <person name="Zivanovic Y."/>
            <person name="Lopez-Archilla A.I."/>
            <person name="Iniesto M."/>
            <person name="Lopez-Garcia P."/>
        </authorList>
    </citation>
    <scope>NUCLEOTIDE SEQUENCE [LARGE SCALE GENOMIC DNA]</scope>
    <source>
        <strain evidence="4">Chiprana</strain>
    </source>
</reference>
<feature type="region of interest" description="Disordered" evidence="1">
    <location>
        <begin position="31"/>
        <end position="51"/>
    </location>
</feature>
<keyword evidence="5" id="KW-1185">Reference proteome</keyword>
<keyword evidence="2" id="KW-0472">Membrane</keyword>
<evidence type="ECO:0000256" key="3">
    <source>
        <dbReference type="SAM" id="SignalP"/>
    </source>
</evidence>
<protein>
    <submittedName>
        <fullName evidence="4">Uncharacterized protein</fullName>
    </submittedName>
</protein>
<feature type="signal peptide" evidence="3">
    <location>
        <begin position="1"/>
        <end position="25"/>
    </location>
</feature>
<keyword evidence="2" id="KW-0812">Transmembrane</keyword>
<keyword evidence="2" id="KW-1133">Transmembrane helix</keyword>
<evidence type="ECO:0000256" key="2">
    <source>
        <dbReference type="SAM" id="Phobius"/>
    </source>
</evidence>
<comment type="caution">
    <text evidence="4">The sequence shown here is derived from an EMBL/GenBank/DDBJ whole genome shotgun (WGS) entry which is preliminary data.</text>
</comment>
<dbReference type="RefSeq" id="WP_213349777.1">
    <property type="nucleotide sequence ID" value="NZ_JAEDAM010000074.1"/>
</dbReference>
<feature type="transmembrane region" description="Helical" evidence="2">
    <location>
        <begin position="89"/>
        <end position="113"/>
    </location>
</feature>
<gene>
    <name evidence="4" type="ORF">VAMP_305n14</name>
</gene>
<sequence>MIKFIFKFILLILFPFFSFFSFSYAQDDGGGDTGGGDTGDGGGGDTGDGGGGECDGIELNTNVPFIRKCLEKENADTAFPKLMGGLSKIVITFTLVIAFLMVVAGGVLITMSGADQSNFSKGKELIIKVIVGIVLLGSSGVILYMINPNFFS</sequence>
<accession>A0ABS5QMA0</accession>
<evidence type="ECO:0000313" key="5">
    <source>
        <dbReference type="Proteomes" id="UP000680365"/>
    </source>
</evidence>
<dbReference type="EMBL" id="JAEDAM010000074">
    <property type="protein sequence ID" value="MBS8122335.1"/>
    <property type="molecule type" value="Genomic_DNA"/>
</dbReference>
<name>A0ABS5QMA0_9BACT</name>
<organism evidence="4 5">
    <name type="scientific">Candidatus Vampirococcus lugosii</name>
    <dbReference type="NCBI Taxonomy" id="2789015"/>
    <lineage>
        <taxon>Bacteria</taxon>
        <taxon>Candidatus Absconditibacteriota</taxon>
        <taxon>Vampirococcus</taxon>
    </lineage>
</organism>
<feature type="transmembrane region" description="Helical" evidence="2">
    <location>
        <begin position="125"/>
        <end position="146"/>
    </location>
</feature>
<evidence type="ECO:0000256" key="1">
    <source>
        <dbReference type="SAM" id="MobiDB-lite"/>
    </source>
</evidence>
<keyword evidence="3" id="KW-0732">Signal</keyword>
<proteinExistence type="predicted"/>